<accession>A0A117EGG4</accession>
<sequence length="113" mass="12695">MTPPVSRTWGGRGRTRVIRVRGRSRRRTSVAALCCHKPGEGSRLIHRPHGHLLLKGARKSLSWQDCRDLLVRVRLHLGGPVVVVWDSLSTHLAAGLKRYEAEHDWPTAARLPS</sequence>
<name>A0A117EGG4_STRSC</name>
<reference evidence="2" key="1">
    <citation type="submission" date="2015-11" db="EMBL/GenBank/DDBJ databases">
        <authorList>
            <consortium name="Cross-ministerial Strategic Innovation Promotion Program (SIP) consortium"/>
            <person name="Tomihama T."/>
            <person name="Ikenaga M."/>
            <person name="Sakai M."/>
            <person name="Okubo T."/>
            <person name="Ikeda S."/>
        </authorList>
    </citation>
    <scope>NUCLEOTIDE SEQUENCE [LARGE SCALE GENOMIC DNA]</scope>
    <source>
        <strain evidence="2">S58</strain>
    </source>
</reference>
<dbReference type="EMBL" id="BCMM01000050">
    <property type="protein sequence ID" value="GAQ67102.1"/>
    <property type="molecule type" value="Genomic_DNA"/>
</dbReference>
<gene>
    <name evidence="1" type="ORF">SsS58_07547</name>
</gene>
<evidence type="ECO:0000313" key="2">
    <source>
        <dbReference type="Proteomes" id="UP000067448"/>
    </source>
</evidence>
<protein>
    <recommendedName>
        <fullName evidence="3">Tc1-like transposase DDE domain-containing protein</fullName>
    </recommendedName>
</protein>
<reference evidence="1 2" key="2">
    <citation type="journal article" date="2016" name="Genome Announc.">
        <title>Draft Genome Sequences of Streptomyces scabiei S58, Streptomyces turgidiscabies T45, and Streptomyces acidiscabies a10, the Pathogens of Potato Common Scab, Isolated in Japan.</title>
        <authorList>
            <person name="Tomihama T."/>
            <person name="Nishi Y."/>
            <person name="Sakai M."/>
            <person name="Ikenaga M."/>
            <person name="Okubo T."/>
            <person name="Ikeda S."/>
        </authorList>
    </citation>
    <scope>NUCLEOTIDE SEQUENCE [LARGE SCALE GENOMIC DNA]</scope>
    <source>
        <strain evidence="1 2">S58</strain>
    </source>
</reference>
<comment type="caution">
    <text evidence="1">The sequence shown here is derived from an EMBL/GenBank/DDBJ whole genome shotgun (WGS) entry which is preliminary data.</text>
</comment>
<evidence type="ECO:0000313" key="1">
    <source>
        <dbReference type="EMBL" id="GAQ67102.1"/>
    </source>
</evidence>
<dbReference type="Proteomes" id="UP000067448">
    <property type="component" value="Unassembled WGS sequence"/>
</dbReference>
<dbReference type="AlphaFoldDB" id="A0A117EGG4"/>
<reference evidence="2" key="3">
    <citation type="submission" date="2016-02" db="EMBL/GenBank/DDBJ databases">
        <title>Draft genome of pathogenic Streptomyces sp. in Japan.</title>
        <authorList>
            <person name="Tomihama T."/>
            <person name="Ikenaga M."/>
            <person name="Sakai M."/>
            <person name="Okubo T."/>
            <person name="Ikeda S."/>
        </authorList>
    </citation>
    <scope>NUCLEOTIDE SEQUENCE [LARGE SCALE GENOMIC DNA]</scope>
    <source>
        <strain evidence="2">S58</strain>
    </source>
</reference>
<evidence type="ECO:0008006" key="3">
    <source>
        <dbReference type="Google" id="ProtNLM"/>
    </source>
</evidence>
<proteinExistence type="predicted"/>
<organism evidence="1 2">
    <name type="scientific">Streptomyces scabiei</name>
    <dbReference type="NCBI Taxonomy" id="1930"/>
    <lineage>
        <taxon>Bacteria</taxon>
        <taxon>Bacillati</taxon>
        <taxon>Actinomycetota</taxon>
        <taxon>Actinomycetes</taxon>
        <taxon>Kitasatosporales</taxon>
        <taxon>Streptomycetaceae</taxon>
        <taxon>Streptomyces</taxon>
    </lineage>
</organism>